<name>A0A0N8GRA9_9CHLR</name>
<dbReference type="PANTHER" id="PTHR36836">
    <property type="entry name" value="COLANIC ACID BIOSYNTHESIS PROTEIN WCAK"/>
    <property type="match status" value="1"/>
</dbReference>
<evidence type="ECO:0000313" key="3">
    <source>
        <dbReference type="EMBL" id="KPL85986.1"/>
    </source>
</evidence>
<feature type="transmembrane region" description="Helical" evidence="1">
    <location>
        <begin position="77"/>
        <end position="96"/>
    </location>
</feature>
<comment type="caution">
    <text evidence="3">The sequence shown here is derived from an EMBL/GenBank/DDBJ whole genome shotgun (WGS) entry which is preliminary data.</text>
</comment>
<feature type="transmembrane region" description="Helical" evidence="1">
    <location>
        <begin position="139"/>
        <end position="159"/>
    </location>
</feature>
<dbReference type="RefSeq" id="WP_054535067.1">
    <property type="nucleotide sequence ID" value="NZ_LGKP01000022.1"/>
</dbReference>
<evidence type="ECO:0000259" key="2">
    <source>
        <dbReference type="Pfam" id="PF04230"/>
    </source>
</evidence>
<reference evidence="3 4" key="1">
    <citation type="submission" date="2015-07" db="EMBL/GenBank/DDBJ databases">
        <title>Whole genome sequence of Herpetosiphon geysericola DSM 7119.</title>
        <authorList>
            <person name="Hemp J."/>
            <person name="Ward L.M."/>
            <person name="Pace L.A."/>
            <person name="Fischer W.W."/>
        </authorList>
    </citation>
    <scope>NUCLEOTIDE SEQUENCE [LARGE SCALE GENOMIC DNA]</scope>
    <source>
        <strain evidence="3 4">DSM 7119</strain>
    </source>
</reference>
<dbReference type="Proteomes" id="UP000050277">
    <property type="component" value="Unassembled WGS sequence"/>
</dbReference>
<dbReference type="STRING" id="70996.SE18_13925"/>
<feature type="domain" description="Polysaccharide pyruvyl transferase" evidence="2">
    <location>
        <begin position="13"/>
        <end position="359"/>
    </location>
</feature>
<keyword evidence="1" id="KW-0472">Membrane</keyword>
<sequence>MKVLLLNAHSPQNAGDLALLEQSLAHLQAAFPHADLSYVINQPEPAAWLPANVPYIRSIHEHKTNLIKDAPKSRRKWLMLGLAIWLVSISLIYRWTGLKLRPRATSAWRELLDHYFEADVTAAIGGGYLYATKAFDLNYIWVWLGVALPVLMGKPLVLLPQSFGPVTGKLNQLLLAWLVNRSVLAYAREERSQQYLYNIGVNQPVHVVPDVAFNCPTVEPAQAEAYLARWWQPAKRPALVVGLTAMDFGIQHPGSGFSHGQRYEQALLDLIQHISQRNDVHILVFAQCVGASEAEDDRVVARRLLAQLPAETPITFIDDRLQPAMLKQLYSQLDLLVATRLHSAIFALSSNTPSFVIGYLHKSAGVMQMLGLADYQIPIESIESANLISAFDQTVAARSLIKSLMHSTIPSLQSQLARLPSQIRAAVGNWLRGAK</sequence>
<organism evidence="3 4">
    <name type="scientific">Herpetosiphon geysericola</name>
    <dbReference type="NCBI Taxonomy" id="70996"/>
    <lineage>
        <taxon>Bacteria</taxon>
        <taxon>Bacillati</taxon>
        <taxon>Chloroflexota</taxon>
        <taxon>Chloroflexia</taxon>
        <taxon>Herpetosiphonales</taxon>
        <taxon>Herpetosiphonaceae</taxon>
        <taxon>Herpetosiphon</taxon>
    </lineage>
</organism>
<keyword evidence="1" id="KW-1133">Transmembrane helix</keyword>
<proteinExistence type="predicted"/>
<dbReference type="OrthoDB" id="3199616at2"/>
<dbReference type="PANTHER" id="PTHR36836:SF1">
    <property type="entry name" value="COLANIC ACID BIOSYNTHESIS PROTEIN WCAK"/>
    <property type="match status" value="1"/>
</dbReference>
<protein>
    <recommendedName>
        <fullName evidence="2">Polysaccharide pyruvyl transferase domain-containing protein</fullName>
    </recommendedName>
</protein>
<dbReference type="AlphaFoldDB" id="A0A0N8GRA9"/>
<keyword evidence="4" id="KW-1185">Reference proteome</keyword>
<dbReference type="InterPro" id="IPR007345">
    <property type="entry name" value="Polysacch_pyruvyl_Trfase"/>
</dbReference>
<evidence type="ECO:0000313" key="4">
    <source>
        <dbReference type="Proteomes" id="UP000050277"/>
    </source>
</evidence>
<accession>A0A0N8GRA9</accession>
<evidence type="ECO:0000256" key="1">
    <source>
        <dbReference type="SAM" id="Phobius"/>
    </source>
</evidence>
<keyword evidence="1" id="KW-0812">Transmembrane</keyword>
<gene>
    <name evidence="3" type="ORF">SE18_13925</name>
</gene>
<dbReference type="Pfam" id="PF04230">
    <property type="entry name" value="PS_pyruv_trans"/>
    <property type="match status" value="1"/>
</dbReference>
<dbReference type="EMBL" id="LGKP01000022">
    <property type="protein sequence ID" value="KPL85986.1"/>
    <property type="molecule type" value="Genomic_DNA"/>
</dbReference>